<proteinExistence type="predicted"/>
<feature type="transmembrane region" description="Helical" evidence="1">
    <location>
        <begin position="36"/>
        <end position="60"/>
    </location>
</feature>
<name>A0A078G5U9_BRANA</name>
<dbReference type="PaxDb" id="3708-A0A078G5U9"/>
<keyword evidence="1" id="KW-0812">Transmembrane</keyword>
<keyword evidence="1" id="KW-1133">Transmembrane helix</keyword>
<organism evidence="2 3">
    <name type="scientific">Brassica napus</name>
    <name type="common">Rape</name>
    <dbReference type="NCBI Taxonomy" id="3708"/>
    <lineage>
        <taxon>Eukaryota</taxon>
        <taxon>Viridiplantae</taxon>
        <taxon>Streptophyta</taxon>
        <taxon>Embryophyta</taxon>
        <taxon>Tracheophyta</taxon>
        <taxon>Spermatophyta</taxon>
        <taxon>Magnoliopsida</taxon>
        <taxon>eudicotyledons</taxon>
        <taxon>Gunneridae</taxon>
        <taxon>Pentapetalae</taxon>
        <taxon>rosids</taxon>
        <taxon>malvids</taxon>
        <taxon>Brassicales</taxon>
        <taxon>Brassicaceae</taxon>
        <taxon>Brassiceae</taxon>
        <taxon>Brassica</taxon>
    </lineage>
</organism>
<accession>A0A078G5U9</accession>
<dbReference type="AlphaFoldDB" id="A0A078G5U9"/>
<dbReference type="EMBL" id="LK032111">
    <property type="protein sequence ID" value="CDY20769.1"/>
    <property type="molecule type" value="Genomic_DNA"/>
</dbReference>
<keyword evidence="1" id="KW-0472">Membrane</keyword>
<dbReference type="Proteomes" id="UP000028999">
    <property type="component" value="Unassembled WGS sequence"/>
</dbReference>
<keyword evidence="3" id="KW-1185">Reference proteome</keyword>
<evidence type="ECO:0000256" key="1">
    <source>
        <dbReference type="SAM" id="Phobius"/>
    </source>
</evidence>
<evidence type="ECO:0000313" key="3">
    <source>
        <dbReference type="Proteomes" id="UP000028999"/>
    </source>
</evidence>
<feature type="transmembrane region" description="Helical" evidence="1">
    <location>
        <begin position="6"/>
        <end position="24"/>
    </location>
</feature>
<protein>
    <submittedName>
        <fullName evidence="2">BnaA02g09090D protein</fullName>
    </submittedName>
</protein>
<sequence>MEGETKSFVIVCVSAIISTSYCYYISTRIKAGVFRLISVLPVCALFHILPICHIWCGVTYV</sequence>
<reference evidence="2 3" key="1">
    <citation type="journal article" date="2014" name="Science">
        <title>Plant genetics. Early allopolyploid evolution in the post-Neolithic Brassica napus oilseed genome.</title>
        <authorList>
            <person name="Chalhoub B."/>
            <person name="Denoeud F."/>
            <person name="Liu S."/>
            <person name="Parkin I.A."/>
            <person name="Tang H."/>
            <person name="Wang X."/>
            <person name="Chiquet J."/>
            <person name="Belcram H."/>
            <person name="Tong C."/>
            <person name="Samans B."/>
            <person name="Correa M."/>
            <person name="Da Silva C."/>
            <person name="Just J."/>
            <person name="Falentin C."/>
            <person name="Koh C.S."/>
            <person name="Le Clainche I."/>
            <person name="Bernard M."/>
            <person name="Bento P."/>
            <person name="Noel B."/>
            <person name="Labadie K."/>
            <person name="Alberti A."/>
            <person name="Charles M."/>
            <person name="Arnaud D."/>
            <person name="Guo H."/>
            <person name="Daviaud C."/>
            <person name="Alamery S."/>
            <person name="Jabbari K."/>
            <person name="Zhao M."/>
            <person name="Edger P.P."/>
            <person name="Chelaifa H."/>
            <person name="Tack D."/>
            <person name="Lassalle G."/>
            <person name="Mestiri I."/>
            <person name="Schnel N."/>
            <person name="Le Paslier M.C."/>
            <person name="Fan G."/>
            <person name="Renault V."/>
            <person name="Bayer P.E."/>
            <person name="Golicz A.A."/>
            <person name="Manoli S."/>
            <person name="Lee T.H."/>
            <person name="Thi V.H."/>
            <person name="Chalabi S."/>
            <person name="Hu Q."/>
            <person name="Fan C."/>
            <person name="Tollenaere R."/>
            <person name="Lu Y."/>
            <person name="Battail C."/>
            <person name="Shen J."/>
            <person name="Sidebottom C.H."/>
            <person name="Wang X."/>
            <person name="Canaguier A."/>
            <person name="Chauveau A."/>
            <person name="Berard A."/>
            <person name="Deniot G."/>
            <person name="Guan M."/>
            <person name="Liu Z."/>
            <person name="Sun F."/>
            <person name="Lim Y.P."/>
            <person name="Lyons E."/>
            <person name="Town C.D."/>
            <person name="Bancroft I."/>
            <person name="Wang X."/>
            <person name="Meng J."/>
            <person name="Ma J."/>
            <person name="Pires J.C."/>
            <person name="King G.J."/>
            <person name="Brunel D."/>
            <person name="Delourme R."/>
            <person name="Renard M."/>
            <person name="Aury J.M."/>
            <person name="Adams K.L."/>
            <person name="Batley J."/>
            <person name="Snowdon R.J."/>
            <person name="Tost J."/>
            <person name="Edwards D."/>
            <person name="Zhou Y."/>
            <person name="Hua W."/>
            <person name="Sharpe A.G."/>
            <person name="Paterson A.H."/>
            <person name="Guan C."/>
            <person name="Wincker P."/>
        </authorList>
    </citation>
    <scope>NUCLEOTIDE SEQUENCE [LARGE SCALE GENOMIC DNA]</scope>
    <source>
        <strain evidence="3">cv. Darmor-bzh</strain>
    </source>
</reference>
<dbReference type="Gramene" id="CDY20769">
    <property type="protein sequence ID" value="CDY20769"/>
    <property type="gene ID" value="GSBRNA2T00013001001"/>
</dbReference>
<dbReference type="STRING" id="3708.A0A078G5U9"/>
<evidence type="ECO:0000313" key="2">
    <source>
        <dbReference type="EMBL" id="CDY20769.1"/>
    </source>
</evidence>
<gene>
    <name evidence="2" type="primary">BnaA02g09090D</name>
    <name evidence="2" type="ORF">GSBRNA2T00013001001</name>
</gene>